<protein>
    <submittedName>
        <fullName evidence="2">Uncharacterized protein</fullName>
    </submittedName>
</protein>
<gene>
    <name evidence="2" type="ORF">SAMN05660690_0222</name>
</gene>
<organism evidence="2 3">
    <name type="scientific">Geodermatophilus telluris</name>
    <dbReference type="NCBI Taxonomy" id="1190417"/>
    <lineage>
        <taxon>Bacteria</taxon>
        <taxon>Bacillati</taxon>
        <taxon>Actinomycetota</taxon>
        <taxon>Actinomycetes</taxon>
        <taxon>Geodermatophilales</taxon>
        <taxon>Geodermatophilaceae</taxon>
        <taxon>Geodermatophilus</taxon>
    </lineage>
</organism>
<evidence type="ECO:0000313" key="2">
    <source>
        <dbReference type="EMBL" id="SDC02134.1"/>
    </source>
</evidence>
<sequence length="193" mass="21041">MLNTLVGVIVGGSLTLASQVVIELFRERREMGRNRRKTVGVALIQADYLWVAELLLLDLCRTGVLWGRDRNPVHELTSDEMRTLASNLAIEDWWVLAGATRRFREVQTSATAGDATPVSAASEVRGRALGALVLVEEARLRVQRFAGVPSNPVDLTGLPVPDTQVESLAAELIPGRPARRWDALVLEGGAQIP</sequence>
<accession>A0A1G6I6K5</accession>
<feature type="transmembrane region" description="Helical" evidence="1">
    <location>
        <begin position="6"/>
        <end position="25"/>
    </location>
</feature>
<reference evidence="3" key="1">
    <citation type="submission" date="2016-10" db="EMBL/GenBank/DDBJ databases">
        <authorList>
            <person name="Varghese N."/>
            <person name="Submissions S."/>
        </authorList>
    </citation>
    <scope>NUCLEOTIDE SEQUENCE [LARGE SCALE GENOMIC DNA]</scope>
    <source>
        <strain evidence="3">DSM 45421</strain>
    </source>
</reference>
<keyword evidence="1" id="KW-0472">Membrane</keyword>
<evidence type="ECO:0000313" key="3">
    <source>
        <dbReference type="Proteomes" id="UP000199416"/>
    </source>
</evidence>
<name>A0A1G6I6K5_9ACTN</name>
<keyword evidence="1" id="KW-1133">Transmembrane helix</keyword>
<proteinExistence type="predicted"/>
<keyword evidence="1" id="KW-0812">Transmembrane</keyword>
<evidence type="ECO:0000256" key="1">
    <source>
        <dbReference type="SAM" id="Phobius"/>
    </source>
</evidence>
<keyword evidence="3" id="KW-1185">Reference proteome</keyword>
<dbReference type="RefSeq" id="WP_091362487.1">
    <property type="nucleotide sequence ID" value="NZ_FMZF01000001.1"/>
</dbReference>
<dbReference type="AlphaFoldDB" id="A0A1G6I6K5"/>
<dbReference type="Proteomes" id="UP000199416">
    <property type="component" value="Unassembled WGS sequence"/>
</dbReference>
<dbReference type="EMBL" id="FMZF01000001">
    <property type="protein sequence ID" value="SDC02134.1"/>
    <property type="molecule type" value="Genomic_DNA"/>
</dbReference>